<evidence type="ECO:0000313" key="3">
    <source>
        <dbReference type="Proteomes" id="UP000002071"/>
    </source>
</evidence>
<evidence type="ECO:0000259" key="1">
    <source>
        <dbReference type="Pfam" id="PF26441"/>
    </source>
</evidence>
<feature type="domain" description="DUF8121" evidence="1">
    <location>
        <begin position="27"/>
        <end position="189"/>
    </location>
</feature>
<dbReference type="Pfam" id="PF26441">
    <property type="entry name" value="DUF8121"/>
    <property type="match status" value="1"/>
</dbReference>
<dbReference type="RefSeq" id="WP_015790212.1">
    <property type="nucleotide sequence ID" value="NC_013158.1"/>
</dbReference>
<proteinExistence type="predicted"/>
<evidence type="ECO:0000313" key="2">
    <source>
        <dbReference type="EMBL" id="ACV12646.1"/>
    </source>
</evidence>
<name>C7NMU8_HALUD</name>
<sequence length="192" mass="20327">MRRRRFLAAAGVAAAGASAGCGALRSKTTLSEPSRHSDAQGVASIHFSEDGEEVGHFGVNGGVADGVVPMSTEIWHREGTTVESVRLRVWMPDAETPADVAVVSPVEGDSSPPPEVRLYSPDRRPGTVIELSDLDDLADETISTLECIVRPWSETATTVAFDVTMALAGGGMLGTDYELDGELRLEYPALAE</sequence>
<dbReference type="STRING" id="519442.Huta_2482"/>
<dbReference type="HOGENOM" id="CLU_1412336_0_0_2"/>
<dbReference type="InterPro" id="IPR058434">
    <property type="entry name" value="DUF8121"/>
</dbReference>
<dbReference type="AlphaFoldDB" id="C7NMU8"/>
<dbReference type="EMBL" id="CP001687">
    <property type="protein sequence ID" value="ACV12646.1"/>
    <property type="molecule type" value="Genomic_DNA"/>
</dbReference>
<accession>C7NMU8</accession>
<organism evidence="2 3">
    <name type="scientific">Halorhabdus utahensis (strain DSM 12940 / JCM 11049 / AX-2)</name>
    <dbReference type="NCBI Taxonomy" id="519442"/>
    <lineage>
        <taxon>Archaea</taxon>
        <taxon>Methanobacteriati</taxon>
        <taxon>Methanobacteriota</taxon>
        <taxon>Stenosarchaea group</taxon>
        <taxon>Halobacteria</taxon>
        <taxon>Halobacteriales</taxon>
        <taxon>Haloarculaceae</taxon>
        <taxon>Halorhabdus</taxon>
    </lineage>
</organism>
<reference evidence="2 3" key="1">
    <citation type="journal article" date="2009" name="Stand. Genomic Sci.">
        <title>Complete genome sequence of Halorhabdus utahensis type strain (AX-2).</title>
        <authorList>
            <person name="Anderson I."/>
            <person name="Tindall B.J."/>
            <person name="Pomrenke H."/>
            <person name="Goker M."/>
            <person name="Lapidus A."/>
            <person name="Nolan M."/>
            <person name="Copeland A."/>
            <person name="Glavina Del Rio T."/>
            <person name="Chen F."/>
            <person name="Tice H."/>
            <person name="Cheng J.F."/>
            <person name="Lucas S."/>
            <person name="Chertkov O."/>
            <person name="Bruce D."/>
            <person name="Brettin T."/>
            <person name="Detter J.C."/>
            <person name="Han C."/>
            <person name="Goodwin L."/>
            <person name="Land M."/>
            <person name="Hauser L."/>
            <person name="Chang Y.J."/>
            <person name="Jeffries C.D."/>
            <person name="Pitluck S."/>
            <person name="Pati A."/>
            <person name="Mavromatis K."/>
            <person name="Ivanova N."/>
            <person name="Ovchinnikova G."/>
            <person name="Chen A."/>
            <person name="Palaniappan K."/>
            <person name="Chain P."/>
            <person name="Rohde M."/>
            <person name="Bristow J."/>
            <person name="Eisen J.A."/>
            <person name="Markowitz V."/>
            <person name="Hugenholtz P."/>
            <person name="Kyrpides N.C."/>
            <person name="Klenk H.P."/>
        </authorList>
    </citation>
    <scope>NUCLEOTIDE SEQUENCE [LARGE SCALE GENOMIC DNA]</scope>
    <source>
        <strain evidence="3">DSM 12940 / JCM 11049 / AX-2</strain>
    </source>
</reference>
<dbReference type="eggNOG" id="arCOG13159">
    <property type="taxonomic scope" value="Archaea"/>
</dbReference>
<dbReference type="PROSITE" id="PS51257">
    <property type="entry name" value="PROKAR_LIPOPROTEIN"/>
    <property type="match status" value="1"/>
</dbReference>
<dbReference type="KEGG" id="hut:Huta_2482"/>
<dbReference type="GeneID" id="71811490"/>
<protein>
    <recommendedName>
        <fullName evidence="1">DUF8121 domain-containing protein</fullName>
    </recommendedName>
</protein>
<keyword evidence="3" id="KW-1185">Reference proteome</keyword>
<gene>
    <name evidence="2" type="ordered locus">Huta_2482</name>
</gene>
<dbReference type="Proteomes" id="UP000002071">
    <property type="component" value="Chromosome"/>
</dbReference>